<gene>
    <name evidence="2" type="ORF">MA16_Dca024171</name>
</gene>
<name>A0A2I0X5A7_9ASPA</name>
<keyword evidence="3" id="KW-1185">Reference proteome</keyword>
<accession>A0A2I0X5A7</accession>
<dbReference type="AlphaFoldDB" id="A0A2I0X5A7"/>
<organism evidence="2 3">
    <name type="scientific">Dendrobium catenatum</name>
    <dbReference type="NCBI Taxonomy" id="906689"/>
    <lineage>
        <taxon>Eukaryota</taxon>
        <taxon>Viridiplantae</taxon>
        <taxon>Streptophyta</taxon>
        <taxon>Embryophyta</taxon>
        <taxon>Tracheophyta</taxon>
        <taxon>Spermatophyta</taxon>
        <taxon>Magnoliopsida</taxon>
        <taxon>Liliopsida</taxon>
        <taxon>Asparagales</taxon>
        <taxon>Orchidaceae</taxon>
        <taxon>Epidendroideae</taxon>
        <taxon>Malaxideae</taxon>
        <taxon>Dendrobiinae</taxon>
        <taxon>Dendrobium</taxon>
    </lineage>
</organism>
<evidence type="ECO:0000313" key="2">
    <source>
        <dbReference type="EMBL" id="PKU83104.1"/>
    </source>
</evidence>
<evidence type="ECO:0000256" key="1">
    <source>
        <dbReference type="SAM" id="MobiDB-lite"/>
    </source>
</evidence>
<reference evidence="2 3" key="2">
    <citation type="journal article" date="2017" name="Nature">
        <title>The Apostasia genome and the evolution of orchids.</title>
        <authorList>
            <person name="Zhang G.Q."/>
            <person name="Liu K.W."/>
            <person name="Li Z."/>
            <person name="Lohaus R."/>
            <person name="Hsiao Y.Y."/>
            <person name="Niu S.C."/>
            <person name="Wang J.Y."/>
            <person name="Lin Y.C."/>
            <person name="Xu Q."/>
            <person name="Chen L.J."/>
            <person name="Yoshida K."/>
            <person name="Fujiwara S."/>
            <person name="Wang Z.W."/>
            <person name="Zhang Y.Q."/>
            <person name="Mitsuda N."/>
            <person name="Wang M."/>
            <person name="Liu G.H."/>
            <person name="Pecoraro L."/>
            <person name="Huang H.X."/>
            <person name="Xiao X.J."/>
            <person name="Lin M."/>
            <person name="Wu X.Y."/>
            <person name="Wu W.L."/>
            <person name="Chen Y.Y."/>
            <person name="Chang S.B."/>
            <person name="Sakamoto S."/>
            <person name="Ohme-Takagi M."/>
            <person name="Yagi M."/>
            <person name="Zeng S.J."/>
            <person name="Shen C.Y."/>
            <person name="Yeh C.M."/>
            <person name="Luo Y.B."/>
            <person name="Tsai W.C."/>
            <person name="Van de Peer Y."/>
            <person name="Liu Z.J."/>
        </authorList>
    </citation>
    <scope>NUCLEOTIDE SEQUENCE [LARGE SCALE GENOMIC DNA]</scope>
    <source>
        <tissue evidence="2">The whole plant</tissue>
    </source>
</reference>
<feature type="region of interest" description="Disordered" evidence="1">
    <location>
        <begin position="172"/>
        <end position="196"/>
    </location>
</feature>
<dbReference type="Proteomes" id="UP000233837">
    <property type="component" value="Unassembled WGS sequence"/>
</dbReference>
<sequence>MRDRTARIQGAPEPRDLIRAVDRNQWLRFRLQPPLLPEAVNLLRRDPIDPAGELRQNFTGRIRGVETFNPTVEIRWGEGFLQRPRLENGWRYDFERDAEAFRRSSLEAMEGTVWELEGRCWEIEEALGNRSKTLGLSGEPWGAPPYSASSRELGRPGLKWRRSRIDAKWKGAPFQRAREPQAGEPQPLEGFRSGGTTGACSPLVPTAAGHGLGRIDQGRPMGTCWSQLWSQIGLGKLGSIWWLGWARTCLVLVGLSSIQVRPDPGFGNGQWQAFQAVWPAAGDGRWVEGGCGGRRQAGNDSCGGARQLPPVLVMSYDG</sequence>
<proteinExistence type="predicted"/>
<evidence type="ECO:0000313" key="3">
    <source>
        <dbReference type="Proteomes" id="UP000233837"/>
    </source>
</evidence>
<dbReference type="EMBL" id="KZ502138">
    <property type="protein sequence ID" value="PKU83104.1"/>
    <property type="molecule type" value="Genomic_DNA"/>
</dbReference>
<protein>
    <submittedName>
        <fullName evidence="2">Uncharacterized protein</fullName>
    </submittedName>
</protein>
<reference evidence="2 3" key="1">
    <citation type="journal article" date="2016" name="Sci. Rep.">
        <title>The Dendrobium catenatum Lindl. genome sequence provides insights into polysaccharide synthase, floral development and adaptive evolution.</title>
        <authorList>
            <person name="Zhang G.Q."/>
            <person name="Xu Q."/>
            <person name="Bian C."/>
            <person name="Tsai W.C."/>
            <person name="Yeh C.M."/>
            <person name="Liu K.W."/>
            <person name="Yoshida K."/>
            <person name="Zhang L.S."/>
            <person name="Chang S.B."/>
            <person name="Chen F."/>
            <person name="Shi Y."/>
            <person name="Su Y.Y."/>
            <person name="Zhang Y.Q."/>
            <person name="Chen L.J."/>
            <person name="Yin Y."/>
            <person name="Lin M."/>
            <person name="Huang H."/>
            <person name="Deng H."/>
            <person name="Wang Z.W."/>
            <person name="Zhu S.L."/>
            <person name="Zhao X."/>
            <person name="Deng C."/>
            <person name="Niu S.C."/>
            <person name="Huang J."/>
            <person name="Wang M."/>
            <person name="Liu G.H."/>
            <person name="Yang H.J."/>
            <person name="Xiao X.J."/>
            <person name="Hsiao Y.Y."/>
            <person name="Wu W.L."/>
            <person name="Chen Y.Y."/>
            <person name="Mitsuda N."/>
            <person name="Ohme-Takagi M."/>
            <person name="Luo Y.B."/>
            <person name="Van de Peer Y."/>
            <person name="Liu Z.J."/>
        </authorList>
    </citation>
    <scope>NUCLEOTIDE SEQUENCE [LARGE SCALE GENOMIC DNA]</scope>
    <source>
        <tissue evidence="2">The whole plant</tissue>
    </source>
</reference>